<sequence length="44" mass="5383">MDVILLIMIIYSGIIHNHHNFFSFLKFELFYENFYLLFKNKGVI</sequence>
<protein>
    <submittedName>
        <fullName evidence="1">Uncharacterized protein</fullName>
    </submittedName>
</protein>
<evidence type="ECO:0000313" key="1">
    <source>
        <dbReference type="EMBL" id="OFD81323.1"/>
    </source>
</evidence>
<gene>
    <name evidence="1" type="ORF">BWGOE8_17970</name>
</gene>
<dbReference type="Proteomes" id="UP000175706">
    <property type="component" value="Unassembled WGS sequence"/>
</dbReference>
<dbReference type="AlphaFoldDB" id="A0A1E8B9J9"/>
<name>A0A1E8B9J9_BACMY</name>
<proteinExistence type="predicted"/>
<dbReference type="EMBL" id="LXLT01000021">
    <property type="protein sequence ID" value="OFD81323.1"/>
    <property type="molecule type" value="Genomic_DNA"/>
</dbReference>
<comment type="caution">
    <text evidence="1">The sequence shown here is derived from an EMBL/GenBank/DDBJ whole genome shotgun (WGS) entry which is preliminary data.</text>
</comment>
<reference evidence="1 2" key="1">
    <citation type="submission" date="2016-05" db="EMBL/GenBank/DDBJ databases">
        <title>Bacillus thuringiensis and Bacillus weihenstephanensis as novel biocontrol agents of wilt causing Verticillium species.</title>
        <authorList>
            <person name="Hollensteiner J."/>
            <person name="Wemheuer F."/>
            <person name="Harting R."/>
            <person name="Kolarzyk A."/>
            <person name="Diaz-Valerio S."/>
            <person name="Poehlein A."/>
            <person name="Brzuszkiewicz E."/>
            <person name="Nesemann K."/>
            <person name="Braus-Stromeyer S."/>
            <person name="Braus G."/>
            <person name="Daniel R."/>
            <person name="Liesegang H."/>
        </authorList>
    </citation>
    <scope>NUCLEOTIDE SEQUENCE [LARGE SCALE GENOMIC DNA]</scope>
    <source>
        <strain evidence="1 2">GOE8</strain>
    </source>
</reference>
<evidence type="ECO:0000313" key="2">
    <source>
        <dbReference type="Proteomes" id="UP000175706"/>
    </source>
</evidence>
<organism evidence="1 2">
    <name type="scientific">Bacillus mycoides</name>
    <dbReference type="NCBI Taxonomy" id="1405"/>
    <lineage>
        <taxon>Bacteria</taxon>
        <taxon>Bacillati</taxon>
        <taxon>Bacillota</taxon>
        <taxon>Bacilli</taxon>
        <taxon>Bacillales</taxon>
        <taxon>Bacillaceae</taxon>
        <taxon>Bacillus</taxon>
        <taxon>Bacillus cereus group</taxon>
    </lineage>
</organism>
<accession>A0A1E8B9J9</accession>